<proteinExistence type="predicted"/>
<keyword evidence="2" id="KW-1185">Reference proteome</keyword>
<accession>A0A4Y2PAC6</accession>
<comment type="caution">
    <text evidence="1">The sequence shown here is derived from an EMBL/GenBank/DDBJ whole genome shotgun (WGS) entry which is preliminary data.</text>
</comment>
<dbReference type="Proteomes" id="UP000499080">
    <property type="component" value="Unassembled WGS sequence"/>
</dbReference>
<name>A0A4Y2PAC6_ARAVE</name>
<dbReference type="AlphaFoldDB" id="A0A4Y2PAC6"/>
<gene>
    <name evidence="1" type="ORF">AVEN_14029_1</name>
</gene>
<dbReference type="EMBL" id="BGPR01010831">
    <property type="protein sequence ID" value="GBN48191.1"/>
    <property type="molecule type" value="Genomic_DNA"/>
</dbReference>
<reference evidence="1 2" key="1">
    <citation type="journal article" date="2019" name="Sci. Rep.">
        <title>Orb-weaving spider Araneus ventricosus genome elucidates the spidroin gene catalogue.</title>
        <authorList>
            <person name="Kono N."/>
            <person name="Nakamura H."/>
            <person name="Ohtoshi R."/>
            <person name="Moran D.A.P."/>
            <person name="Shinohara A."/>
            <person name="Yoshida Y."/>
            <person name="Fujiwara M."/>
            <person name="Mori M."/>
            <person name="Tomita M."/>
            <person name="Arakawa K."/>
        </authorList>
    </citation>
    <scope>NUCLEOTIDE SEQUENCE [LARGE SCALE GENOMIC DNA]</scope>
</reference>
<sequence length="124" mass="14476">MSSNFEIHQSDITPVTYNLLYSCLEGKGVVIQACSEVSVLEVDFRIFVTDNVLYCVVRKKFPYSELRRDEKTNGHKNAKSLRYVIQNMEKQILQNYIKISEEIKKKSFVLLTFRFGATRGLIWD</sequence>
<protein>
    <submittedName>
        <fullName evidence="1">Uncharacterized protein</fullName>
    </submittedName>
</protein>
<evidence type="ECO:0000313" key="2">
    <source>
        <dbReference type="Proteomes" id="UP000499080"/>
    </source>
</evidence>
<organism evidence="1 2">
    <name type="scientific">Araneus ventricosus</name>
    <name type="common">Orbweaver spider</name>
    <name type="synonym">Epeira ventricosa</name>
    <dbReference type="NCBI Taxonomy" id="182803"/>
    <lineage>
        <taxon>Eukaryota</taxon>
        <taxon>Metazoa</taxon>
        <taxon>Ecdysozoa</taxon>
        <taxon>Arthropoda</taxon>
        <taxon>Chelicerata</taxon>
        <taxon>Arachnida</taxon>
        <taxon>Araneae</taxon>
        <taxon>Araneomorphae</taxon>
        <taxon>Entelegynae</taxon>
        <taxon>Araneoidea</taxon>
        <taxon>Araneidae</taxon>
        <taxon>Araneus</taxon>
    </lineage>
</organism>
<evidence type="ECO:0000313" key="1">
    <source>
        <dbReference type="EMBL" id="GBN48191.1"/>
    </source>
</evidence>